<accession>A0A181CB69</accession>
<keyword evidence="1" id="KW-0328">Glycosyltransferase</keyword>
<dbReference type="Gene3D" id="3.40.50.2000">
    <property type="entry name" value="Glycogen Phosphorylase B"/>
    <property type="match status" value="2"/>
</dbReference>
<dbReference type="SUPFAM" id="SSF53756">
    <property type="entry name" value="UDP-Glycosyltransferase/glycogen phosphorylase"/>
    <property type="match status" value="1"/>
</dbReference>
<keyword evidence="4" id="KW-1185">Reference proteome</keyword>
<dbReference type="InterPro" id="IPR002201">
    <property type="entry name" value="Glyco_trans_9"/>
</dbReference>
<dbReference type="RefSeq" id="WP_007400455.1">
    <property type="nucleotide sequence ID" value="NZ_CALMTF010000087.1"/>
</dbReference>
<dbReference type="EMBL" id="CP050139">
    <property type="protein sequence ID" value="QIP35565.1"/>
    <property type="molecule type" value="Genomic_DNA"/>
</dbReference>
<dbReference type="Pfam" id="PF01075">
    <property type="entry name" value="Glyco_transf_9"/>
    <property type="match status" value="1"/>
</dbReference>
<dbReference type="GeneID" id="85022270"/>
<evidence type="ECO:0000256" key="2">
    <source>
        <dbReference type="ARBA" id="ARBA00022679"/>
    </source>
</evidence>
<dbReference type="AlphaFoldDB" id="A0A181CB69"/>
<evidence type="ECO:0000313" key="3">
    <source>
        <dbReference type="EMBL" id="QIP35565.1"/>
    </source>
</evidence>
<protein>
    <submittedName>
        <fullName evidence="3">Glycosyltransferase family 9 protein</fullName>
    </submittedName>
</protein>
<dbReference type="GO" id="GO:0009244">
    <property type="term" value="P:lipopolysaccharide core region biosynthetic process"/>
    <property type="evidence" value="ECO:0007669"/>
    <property type="project" value="TreeGrafter"/>
</dbReference>
<gene>
    <name evidence="3" type="ORF">GWK63_08890</name>
</gene>
<name>A0A181CB69_9PROT</name>
<dbReference type="KEGG" id="kre:GWK63_08890"/>
<evidence type="ECO:0000313" key="4">
    <source>
        <dbReference type="Proteomes" id="UP000502533"/>
    </source>
</evidence>
<organism evidence="3 4">
    <name type="scientific">Komagataeibacter rhaeticus</name>
    <dbReference type="NCBI Taxonomy" id="215221"/>
    <lineage>
        <taxon>Bacteria</taxon>
        <taxon>Pseudomonadati</taxon>
        <taxon>Pseudomonadota</taxon>
        <taxon>Alphaproteobacteria</taxon>
        <taxon>Acetobacterales</taxon>
        <taxon>Acetobacteraceae</taxon>
        <taxon>Komagataeibacter</taxon>
    </lineage>
</organism>
<dbReference type="InterPro" id="IPR051199">
    <property type="entry name" value="LPS_LOS_Heptosyltrfase"/>
</dbReference>
<evidence type="ECO:0000256" key="1">
    <source>
        <dbReference type="ARBA" id="ARBA00022676"/>
    </source>
</evidence>
<dbReference type="PANTHER" id="PTHR30160">
    <property type="entry name" value="TETRAACYLDISACCHARIDE 4'-KINASE-RELATED"/>
    <property type="match status" value="1"/>
</dbReference>
<dbReference type="Proteomes" id="UP000502533">
    <property type="component" value="Chromosome"/>
</dbReference>
<proteinExistence type="predicted"/>
<dbReference type="GO" id="GO:0008713">
    <property type="term" value="F:ADP-heptose-lipopolysaccharide heptosyltransferase activity"/>
    <property type="evidence" value="ECO:0007669"/>
    <property type="project" value="TreeGrafter"/>
</dbReference>
<reference evidence="3 4" key="1">
    <citation type="submission" date="2020-03" db="EMBL/GenBank/DDBJ databases">
        <title>Isolation of cellulose-producing strains, genome characterization and application of the synthesized cellulose films as an economical and sustainable material for piezoelectric sensor construction.</title>
        <authorList>
            <person name="Mangayil R.K."/>
        </authorList>
    </citation>
    <scope>NUCLEOTIDE SEQUENCE [LARGE SCALE GENOMIC DNA]</scope>
    <source>
        <strain evidence="3 4">ENS 9a1a</strain>
    </source>
</reference>
<dbReference type="CDD" id="cd03789">
    <property type="entry name" value="GT9_LPS_heptosyltransferase"/>
    <property type="match status" value="1"/>
</dbReference>
<dbReference type="GO" id="GO:0005829">
    <property type="term" value="C:cytosol"/>
    <property type="evidence" value="ECO:0007669"/>
    <property type="project" value="TreeGrafter"/>
</dbReference>
<keyword evidence="2 3" id="KW-0808">Transferase</keyword>
<sequence length="305" mass="33317">MHILFITSTRLGDAILSTGLLDTLLHRYPQADFTIACGPVAAGLFAHMPRRVRTIEMVKRPRDMHWVDLWRQCRGTRWDLCVDLRGSIVSYFLRVGRRHIMRGGRREGRRITHIGNLLDLDPAPMPVTWTSAGERARAAAMLPDDGSRWIALGPTANWDGKIWPADRFVTVFNTLRAADPAMRPVILYGPGEAERARARTVLAQLPDALDTGGALSVTQVAALLARCTLFIGNDSGLMHLAAATGIPTVGLFGRSKASEYAPAGPWARVVMAPGPVGNAPMEGLDVANVVTTARCLLADRERAKR</sequence>